<dbReference type="InterPro" id="IPR053135">
    <property type="entry name" value="AKR2_Oxidoreductase"/>
</dbReference>
<comment type="caution">
    <text evidence="2">The sequence shown here is derived from an EMBL/GenBank/DDBJ whole genome shotgun (WGS) entry which is preliminary data.</text>
</comment>
<proteinExistence type="predicted"/>
<dbReference type="Gene3D" id="3.20.20.100">
    <property type="entry name" value="NADP-dependent oxidoreductase domain"/>
    <property type="match status" value="1"/>
</dbReference>
<organism evidence="2">
    <name type="scientific">candidate division TA06 bacterium ADurb.Bin131</name>
    <dbReference type="NCBI Taxonomy" id="1852827"/>
    <lineage>
        <taxon>Bacteria</taxon>
        <taxon>Bacteria division TA06</taxon>
    </lineage>
</organism>
<dbReference type="PANTHER" id="PTHR43312">
    <property type="entry name" value="D-THREO-ALDOSE 1-DEHYDROGENASE"/>
    <property type="match status" value="1"/>
</dbReference>
<sequence>MRLIPKRKLSDGGLISVIGFGGLMASGITQNQVDRAVDEAISAGVNFFDVAPTYGDAEVKLGNSLSGRRSNVLLSCKTTRRDKQGSLFELIQSRKRLRTDYFDFYVIHGIRDIKNDVEPACSKDGVLMTAIEAKKQGIVARIGFSAHTEESAISALDAYDFDFVIFPINIFCFLSSNFGGRIIRITEQKNIDLIGIKSLALGKWQDNTMKQKYPNCWYQPIENTRIAKIAISWALSQNIVSFIPPADIRLFETALQLISDSVEFTPQHLKEIKNLLPEITPIFP</sequence>
<evidence type="ECO:0000259" key="1">
    <source>
        <dbReference type="Pfam" id="PF00248"/>
    </source>
</evidence>
<protein>
    <submittedName>
        <fullName evidence="2">2,5-diketo-D-gluconic acid reductase A</fullName>
        <ecNumber evidence="2">1.1.1.274</ecNumber>
    </submittedName>
</protein>
<dbReference type="InterPro" id="IPR036812">
    <property type="entry name" value="NAD(P)_OxRdtase_dom_sf"/>
</dbReference>
<dbReference type="AlphaFoldDB" id="A0A1V6C7K7"/>
<dbReference type="CDD" id="cd19100">
    <property type="entry name" value="AKR_unchar"/>
    <property type="match status" value="1"/>
</dbReference>
<feature type="domain" description="NADP-dependent oxidoreductase" evidence="1">
    <location>
        <begin position="18"/>
        <end position="214"/>
    </location>
</feature>
<dbReference type="EMBL" id="MWDQ01000108">
    <property type="protein sequence ID" value="OQB72893.1"/>
    <property type="molecule type" value="Genomic_DNA"/>
</dbReference>
<dbReference type="GO" id="GO:0050580">
    <property type="term" value="F:2,5-didehydrogluconate reductase activity"/>
    <property type="evidence" value="ECO:0007669"/>
    <property type="project" value="UniProtKB-EC"/>
</dbReference>
<keyword evidence="2" id="KW-0560">Oxidoreductase</keyword>
<reference evidence="2" key="1">
    <citation type="submission" date="2017-02" db="EMBL/GenBank/DDBJ databases">
        <title>Delving into the versatile metabolic prowess of the omnipresent phylum Bacteroidetes.</title>
        <authorList>
            <person name="Nobu M.K."/>
            <person name="Mei R."/>
            <person name="Narihiro T."/>
            <person name="Kuroda K."/>
            <person name="Liu W.-T."/>
        </authorList>
    </citation>
    <scope>NUCLEOTIDE SEQUENCE</scope>
    <source>
        <strain evidence="2">ADurb.Bin131</strain>
    </source>
</reference>
<gene>
    <name evidence="2" type="primary">dkgA</name>
    <name evidence="2" type="ORF">BWX89_01177</name>
</gene>
<dbReference type="SUPFAM" id="SSF51430">
    <property type="entry name" value="NAD(P)-linked oxidoreductase"/>
    <property type="match status" value="1"/>
</dbReference>
<dbReference type="EC" id="1.1.1.274" evidence="2"/>
<dbReference type="InterPro" id="IPR023210">
    <property type="entry name" value="NADP_OxRdtase_dom"/>
</dbReference>
<dbReference type="Pfam" id="PF00248">
    <property type="entry name" value="Aldo_ket_red"/>
    <property type="match status" value="1"/>
</dbReference>
<name>A0A1V6C7K7_UNCT6</name>
<dbReference type="PANTHER" id="PTHR43312:SF1">
    <property type="entry name" value="NADP-DEPENDENT OXIDOREDUCTASE DOMAIN-CONTAINING PROTEIN"/>
    <property type="match status" value="1"/>
</dbReference>
<dbReference type="Proteomes" id="UP000485562">
    <property type="component" value="Unassembled WGS sequence"/>
</dbReference>
<evidence type="ECO:0000313" key="2">
    <source>
        <dbReference type="EMBL" id="OQB72893.1"/>
    </source>
</evidence>
<accession>A0A1V6C7K7</accession>